<name>A0ABN7P0F3_TIMPD</name>
<gene>
    <name evidence="1" type="ORF">TPAB3V08_LOCUS7204</name>
</gene>
<accession>A0ABN7P0F3</accession>
<dbReference type="Proteomes" id="UP001153148">
    <property type="component" value="Unassembled WGS sequence"/>
</dbReference>
<sequence>MNALRLQLHDMLCKQTTRRRQDFPKLQNCNSTCHAFCGPTKGCHEELEAKVTQFVRVKLNQVHPTEIRTSIYPSSAVELNTTSALANYATKAGSNT</sequence>
<reference evidence="1" key="1">
    <citation type="submission" date="2021-03" db="EMBL/GenBank/DDBJ databases">
        <authorList>
            <person name="Tran Van P."/>
        </authorList>
    </citation>
    <scope>NUCLEOTIDE SEQUENCE</scope>
</reference>
<proteinExistence type="predicted"/>
<evidence type="ECO:0000313" key="1">
    <source>
        <dbReference type="EMBL" id="CAG2060246.1"/>
    </source>
</evidence>
<comment type="caution">
    <text evidence="1">The sequence shown here is derived from an EMBL/GenBank/DDBJ whole genome shotgun (WGS) entry which is preliminary data.</text>
</comment>
<keyword evidence="2" id="KW-1185">Reference proteome</keyword>
<evidence type="ECO:0000313" key="2">
    <source>
        <dbReference type="Proteomes" id="UP001153148"/>
    </source>
</evidence>
<dbReference type="EMBL" id="CAJPIN010011814">
    <property type="protein sequence ID" value="CAG2060246.1"/>
    <property type="molecule type" value="Genomic_DNA"/>
</dbReference>
<protein>
    <submittedName>
        <fullName evidence="1">Uncharacterized protein</fullName>
    </submittedName>
</protein>
<organism evidence="1 2">
    <name type="scientific">Timema podura</name>
    <name type="common">Walking stick</name>
    <dbReference type="NCBI Taxonomy" id="61482"/>
    <lineage>
        <taxon>Eukaryota</taxon>
        <taxon>Metazoa</taxon>
        <taxon>Ecdysozoa</taxon>
        <taxon>Arthropoda</taxon>
        <taxon>Hexapoda</taxon>
        <taxon>Insecta</taxon>
        <taxon>Pterygota</taxon>
        <taxon>Neoptera</taxon>
        <taxon>Polyneoptera</taxon>
        <taxon>Phasmatodea</taxon>
        <taxon>Timematodea</taxon>
        <taxon>Timematoidea</taxon>
        <taxon>Timematidae</taxon>
        <taxon>Timema</taxon>
    </lineage>
</organism>